<dbReference type="HOGENOM" id="CLU_054750_5_0_12"/>
<feature type="transmembrane region" description="Helical" evidence="8">
    <location>
        <begin position="72"/>
        <end position="90"/>
    </location>
</feature>
<evidence type="ECO:0000313" key="10">
    <source>
        <dbReference type="Proteomes" id="UP000000503"/>
    </source>
</evidence>
<evidence type="ECO:0000256" key="8">
    <source>
        <dbReference type="RuleBase" id="RU363041"/>
    </source>
</evidence>
<dbReference type="InterPro" id="IPR052017">
    <property type="entry name" value="TSUP"/>
</dbReference>
<keyword evidence="7 8" id="KW-0472">Membrane</keyword>
<dbReference type="RefSeq" id="WP_013969504.1">
    <property type="nucleotide sequence ID" value="NC_015732.1"/>
</dbReference>
<dbReference type="KEGG" id="scd:Spica_2091"/>
<dbReference type="OrthoDB" id="7843147at2"/>
<evidence type="ECO:0000256" key="4">
    <source>
        <dbReference type="ARBA" id="ARBA00022475"/>
    </source>
</evidence>
<comment type="similarity">
    <text evidence="2 8">Belongs to the 4-toluene sulfonate uptake permease (TSUP) (TC 2.A.102) family.</text>
</comment>
<dbReference type="GO" id="GO:0005886">
    <property type="term" value="C:plasma membrane"/>
    <property type="evidence" value="ECO:0007669"/>
    <property type="project" value="UniProtKB-SubCell"/>
</dbReference>
<keyword evidence="4 8" id="KW-1003">Cell membrane</keyword>
<evidence type="ECO:0000313" key="9">
    <source>
        <dbReference type="EMBL" id="AEJ20216.1"/>
    </source>
</evidence>
<evidence type="ECO:0000256" key="6">
    <source>
        <dbReference type="ARBA" id="ARBA00022989"/>
    </source>
</evidence>
<dbReference type="AlphaFoldDB" id="F8EZJ3"/>
<feature type="transmembrane region" description="Helical" evidence="8">
    <location>
        <begin position="239"/>
        <end position="258"/>
    </location>
</feature>
<evidence type="ECO:0000256" key="3">
    <source>
        <dbReference type="ARBA" id="ARBA00022448"/>
    </source>
</evidence>
<name>F8EZJ3_GRAC1</name>
<evidence type="ECO:0000256" key="2">
    <source>
        <dbReference type="ARBA" id="ARBA00009142"/>
    </source>
</evidence>
<feature type="transmembrane region" description="Helical" evidence="8">
    <location>
        <begin position="146"/>
        <end position="171"/>
    </location>
</feature>
<gene>
    <name evidence="9" type="ordered locus">Spica_2091</name>
</gene>
<reference evidence="10" key="1">
    <citation type="journal article" date="2013" name="Stand. Genomic Sci.">
        <title>Genome sequence of the thermophilic fresh-water bacterium Spirochaeta caldaria type strain (H1(T)), reclassification of Spirochaeta caldaria, Spirochaeta stenostrepta, and Spirochaeta zuelzerae in the genus Treponema as Treponema caldaria comb. nov., Treponema stenostrepta comb. nov., and Treponema zuelzerae comb. nov., and emendation of the genus Treponema.</title>
        <authorList>
            <person name="Abt B."/>
            <person name="Goker M."/>
            <person name="Scheuner C."/>
            <person name="Han C."/>
            <person name="Lu M."/>
            <person name="Misra M."/>
            <person name="Lapidus A."/>
            <person name="Nolan M."/>
            <person name="Lucas S."/>
            <person name="Hammon N."/>
            <person name="Deshpande S."/>
            <person name="Cheng J.F."/>
            <person name="Tapia R."/>
            <person name="Goodwin L.A."/>
            <person name="Pitluck S."/>
            <person name="Liolios K."/>
            <person name="Pagani I."/>
            <person name="Ivanova N."/>
            <person name="Mavromatis K."/>
            <person name="Mikhailova N."/>
            <person name="Huntemann M."/>
            <person name="Pati A."/>
            <person name="Chen A."/>
            <person name="Palaniappan K."/>
            <person name="Land M."/>
            <person name="Hauser L."/>
            <person name="Jeffries C.D."/>
            <person name="Rohde M."/>
            <person name="Spring S."/>
            <person name="Gronow S."/>
            <person name="Detter J.C."/>
            <person name="Bristow J."/>
            <person name="Eisen J.A."/>
            <person name="Markowitz V."/>
            <person name="Hugenholtz P."/>
            <person name="Kyrpides N.C."/>
            <person name="Woyke T."/>
            <person name="Klenk H.P."/>
        </authorList>
    </citation>
    <scope>NUCLEOTIDE SEQUENCE</scope>
    <source>
        <strain evidence="10">ATCC 51460 / DSM 7334 / H1</strain>
    </source>
</reference>
<proteinExistence type="inferred from homology"/>
<keyword evidence="5 8" id="KW-0812">Transmembrane</keyword>
<dbReference type="EMBL" id="CP002868">
    <property type="protein sequence ID" value="AEJ20216.1"/>
    <property type="molecule type" value="Genomic_DNA"/>
</dbReference>
<protein>
    <recommendedName>
        <fullName evidence="8">Probable membrane transporter protein</fullName>
    </recommendedName>
</protein>
<evidence type="ECO:0000256" key="7">
    <source>
        <dbReference type="ARBA" id="ARBA00023136"/>
    </source>
</evidence>
<organism evidence="9 10">
    <name type="scientific">Gracilinema caldarium (strain ATCC 51460 / DSM 7334 / H1)</name>
    <name type="common">Treponema caldarium</name>
    <dbReference type="NCBI Taxonomy" id="744872"/>
    <lineage>
        <taxon>Bacteria</taxon>
        <taxon>Pseudomonadati</taxon>
        <taxon>Spirochaetota</taxon>
        <taxon>Spirochaetia</taxon>
        <taxon>Spirochaetales</taxon>
        <taxon>Breznakiellaceae</taxon>
        <taxon>Gracilinema</taxon>
    </lineage>
</organism>
<dbReference type="PANTHER" id="PTHR30269:SF37">
    <property type="entry name" value="MEMBRANE TRANSPORTER PROTEIN"/>
    <property type="match status" value="1"/>
</dbReference>
<evidence type="ECO:0000256" key="1">
    <source>
        <dbReference type="ARBA" id="ARBA00004651"/>
    </source>
</evidence>
<dbReference type="Pfam" id="PF01925">
    <property type="entry name" value="TauE"/>
    <property type="match status" value="1"/>
</dbReference>
<keyword evidence="10" id="KW-1185">Reference proteome</keyword>
<accession>F8EZJ3</accession>
<dbReference type="STRING" id="744872.Spica_2091"/>
<feature type="transmembrane region" description="Helical" evidence="8">
    <location>
        <begin position="34"/>
        <end position="60"/>
    </location>
</feature>
<sequence>MSPLVFGLVGLTVLITHALEAITGFGCTVLALPFVTALVGVKTGVPILASLAWLLALYIVITKWKFINFKEFAIIVFFVGLGLPFGMLAFKNLDARMLKKILAVFITLSAAWQVYRRFKRPNRTNPNCPAAPEAPLSGSPWGRLPYYLLLILGGMVHGAFASGGPLVVLYASKTLTDKGSFRATLCLLWTTLNTILLMNYLRSGVFTAPIISGTAGMLPFLVAGIIVGEKIHYKVDGEIFGKLIFLVLFATGIFMLFLA</sequence>
<dbReference type="Proteomes" id="UP000000503">
    <property type="component" value="Chromosome"/>
</dbReference>
<evidence type="ECO:0000256" key="5">
    <source>
        <dbReference type="ARBA" id="ARBA00022692"/>
    </source>
</evidence>
<feature type="transmembrane region" description="Helical" evidence="8">
    <location>
        <begin position="183"/>
        <end position="201"/>
    </location>
</feature>
<dbReference type="PANTHER" id="PTHR30269">
    <property type="entry name" value="TRANSMEMBRANE PROTEIN YFCA"/>
    <property type="match status" value="1"/>
</dbReference>
<dbReference type="eggNOG" id="COG0730">
    <property type="taxonomic scope" value="Bacteria"/>
</dbReference>
<keyword evidence="6 8" id="KW-1133">Transmembrane helix</keyword>
<feature type="transmembrane region" description="Helical" evidence="8">
    <location>
        <begin position="207"/>
        <end position="227"/>
    </location>
</feature>
<dbReference type="InterPro" id="IPR002781">
    <property type="entry name" value="TM_pro_TauE-like"/>
</dbReference>
<keyword evidence="3" id="KW-0813">Transport</keyword>
<comment type="subcellular location">
    <subcellularLocation>
        <location evidence="1 8">Cell membrane</location>
        <topology evidence="1 8">Multi-pass membrane protein</topology>
    </subcellularLocation>
</comment>